<comment type="caution">
    <text evidence="1">The sequence shown here is derived from an EMBL/GenBank/DDBJ whole genome shotgun (WGS) entry which is preliminary data.</text>
</comment>
<evidence type="ECO:0000313" key="1">
    <source>
        <dbReference type="EMBL" id="RBP87028.1"/>
    </source>
</evidence>
<name>A0A366JIP9_CYTFI</name>
<gene>
    <name evidence="1" type="ORF">DFO70_12228</name>
</gene>
<organism evidence="1 2">
    <name type="scientific">Cytobacillus firmus</name>
    <name type="common">Bacillus firmus</name>
    <dbReference type="NCBI Taxonomy" id="1399"/>
    <lineage>
        <taxon>Bacteria</taxon>
        <taxon>Bacillati</taxon>
        <taxon>Bacillota</taxon>
        <taxon>Bacilli</taxon>
        <taxon>Bacillales</taxon>
        <taxon>Bacillaceae</taxon>
        <taxon>Cytobacillus</taxon>
    </lineage>
</organism>
<dbReference type="Proteomes" id="UP000252731">
    <property type="component" value="Unassembled WGS sequence"/>
</dbReference>
<protein>
    <submittedName>
        <fullName evidence="1">Uncharacterized protein</fullName>
    </submittedName>
</protein>
<dbReference type="EMBL" id="QNSF01000022">
    <property type="protein sequence ID" value="RBP87028.1"/>
    <property type="molecule type" value="Genomic_DNA"/>
</dbReference>
<keyword evidence="2" id="KW-1185">Reference proteome</keyword>
<accession>A0A366JIP9</accession>
<evidence type="ECO:0000313" key="2">
    <source>
        <dbReference type="Proteomes" id="UP000252731"/>
    </source>
</evidence>
<sequence length="32" mass="3673">MCEKLNVDEKIILKIYSESLAWSSQQSAELIC</sequence>
<dbReference type="AlphaFoldDB" id="A0A366JIP9"/>
<proteinExistence type="predicted"/>
<reference evidence="1 2" key="1">
    <citation type="submission" date="2018-06" db="EMBL/GenBank/DDBJ databases">
        <title>Freshwater and sediment microbial communities from various areas in North America, analyzing microbe dynamics in response to fracking.</title>
        <authorList>
            <person name="Lamendella R."/>
        </authorList>
    </citation>
    <scope>NUCLEOTIDE SEQUENCE [LARGE SCALE GENOMIC DNA]</scope>
    <source>
        <strain evidence="1 2">14_TX</strain>
    </source>
</reference>